<dbReference type="GO" id="GO:0016491">
    <property type="term" value="F:oxidoreductase activity"/>
    <property type="evidence" value="ECO:0007669"/>
    <property type="project" value="UniProtKB-KW"/>
</dbReference>
<keyword evidence="4" id="KW-0520">NAD</keyword>
<dbReference type="InterPro" id="IPR057326">
    <property type="entry name" value="KR_dom"/>
</dbReference>
<gene>
    <name evidence="7" type="ORF">GGX14DRAFT_675821</name>
</gene>
<name>A0AAD6YKK4_9AGAR</name>
<keyword evidence="8" id="KW-1185">Reference proteome</keyword>
<evidence type="ECO:0000256" key="2">
    <source>
        <dbReference type="ARBA" id="ARBA00022857"/>
    </source>
</evidence>
<evidence type="ECO:0000256" key="1">
    <source>
        <dbReference type="ARBA" id="ARBA00006484"/>
    </source>
</evidence>
<evidence type="ECO:0000256" key="5">
    <source>
        <dbReference type="RuleBase" id="RU000363"/>
    </source>
</evidence>
<dbReference type="PANTHER" id="PTHR24321">
    <property type="entry name" value="DEHYDROGENASES, SHORT CHAIN"/>
    <property type="match status" value="1"/>
</dbReference>
<dbReference type="Pfam" id="PF00106">
    <property type="entry name" value="adh_short"/>
    <property type="match status" value="1"/>
</dbReference>
<organism evidence="7 8">
    <name type="scientific">Mycena pura</name>
    <dbReference type="NCBI Taxonomy" id="153505"/>
    <lineage>
        <taxon>Eukaryota</taxon>
        <taxon>Fungi</taxon>
        <taxon>Dikarya</taxon>
        <taxon>Basidiomycota</taxon>
        <taxon>Agaricomycotina</taxon>
        <taxon>Agaricomycetes</taxon>
        <taxon>Agaricomycetidae</taxon>
        <taxon>Agaricales</taxon>
        <taxon>Marasmiineae</taxon>
        <taxon>Mycenaceae</taxon>
        <taxon>Mycena</taxon>
    </lineage>
</organism>
<dbReference type="Gene3D" id="3.40.50.720">
    <property type="entry name" value="NAD(P)-binding Rossmann-like Domain"/>
    <property type="match status" value="1"/>
</dbReference>
<comment type="similarity">
    <text evidence="1 5">Belongs to the short-chain dehydrogenases/reductases (SDR) family.</text>
</comment>
<evidence type="ECO:0000313" key="7">
    <source>
        <dbReference type="EMBL" id="KAJ7220725.1"/>
    </source>
</evidence>
<dbReference type="SUPFAM" id="SSF51735">
    <property type="entry name" value="NAD(P)-binding Rossmann-fold domains"/>
    <property type="match status" value="1"/>
</dbReference>
<dbReference type="SMART" id="SM00822">
    <property type="entry name" value="PKS_KR"/>
    <property type="match status" value="1"/>
</dbReference>
<dbReference type="FunFam" id="3.40.50.720:FF:000084">
    <property type="entry name" value="Short-chain dehydrogenase reductase"/>
    <property type="match status" value="1"/>
</dbReference>
<protein>
    <recommendedName>
        <fullName evidence="6">Ketoreductase domain-containing protein</fullName>
    </recommendedName>
</protein>
<evidence type="ECO:0000256" key="4">
    <source>
        <dbReference type="ARBA" id="ARBA00023027"/>
    </source>
</evidence>
<dbReference type="PROSITE" id="PS00061">
    <property type="entry name" value="ADH_SHORT"/>
    <property type="match status" value="1"/>
</dbReference>
<comment type="caution">
    <text evidence="7">The sequence shown here is derived from an EMBL/GenBank/DDBJ whole genome shotgun (WGS) entry which is preliminary data.</text>
</comment>
<sequence>MPSHTESESRSLSKGVALVTGAGQGIGKAIALRLAADGFAVAVNDIASNADQLAQVVQQIEAQGCAALACIADVRVEDEVRELIAQVVAHFPTARLALMVANAGVVHYNLLVDTTTEDWDAVMAVNARGTFLCYKYAAIQMIKQGSGGRIIGASSVCGKTGTPSLGAYCASKFAIRGLTQAAAQELGKYGITVNAYAPGGINTSMCTCILNFDCHLHAHCAGTCHVKEPADIANIVSFLASEESQFITGMWLELSG</sequence>
<evidence type="ECO:0000259" key="6">
    <source>
        <dbReference type="SMART" id="SM00822"/>
    </source>
</evidence>
<dbReference type="InterPro" id="IPR036291">
    <property type="entry name" value="NAD(P)-bd_dom_sf"/>
</dbReference>
<keyword evidence="3" id="KW-0560">Oxidoreductase</keyword>
<evidence type="ECO:0000313" key="8">
    <source>
        <dbReference type="Proteomes" id="UP001219525"/>
    </source>
</evidence>
<feature type="domain" description="Ketoreductase" evidence="6">
    <location>
        <begin position="15"/>
        <end position="199"/>
    </location>
</feature>
<dbReference type="EMBL" id="JARJCW010000009">
    <property type="protein sequence ID" value="KAJ7220725.1"/>
    <property type="molecule type" value="Genomic_DNA"/>
</dbReference>
<dbReference type="InterPro" id="IPR020904">
    <property type="entry name" value="Sc_DH/Rdtase_CS"/>
</dbReference>
<evidence type="ECO:0000256" key="3">
    <source>
        <dbReference type="ARBA" id="ARBA00023002"/>
    </source>
</evidence>
<keyword evidence="2" id="KW-0521">NADP</keyword>
<reference evidence="7" key="1">
    <citation type="submission" date="2023-03" db="EMBL/GenBank/DDBJ databases">
        <title>Massive genome expansion in bonnet fungi (Mycena s.s.) driven by repeated elements and novel gene families across ecological guilds.</title>
        <authorList>
            <consortium name="Lawrence Berkeley National Laboratory"/>
            <person name="Harder C.B."/>
            <person name="Miyauchi S."/>
            <person name="Viragh M."/>
            <person name="Kuo A."/>
            <person name="Thoen E."/>
            <person name="Andreopoulos B."/>
            <person name="Lu D."/>
            <person name="Skrede I."/>
            <person name="Drula E."/>
            <person name="Henrissat B."/>
            <person name="Morin E."/>
            <person name="Kohler A."/>
            <person name="Barry K."/>
            <person name="LaButti K."/>
            <person name="Morin E."/>
            <person name="Salamov A."/>
            <person name="Lipzen A."/>
            <person name="Mereny Z."/>
            <person name="Hegedus B."/>
            <person name="Baldrian P."/>
            <person name="Stursova M."/>
            <person name="Weitz H."/>
            <person name="Taylor A."/>
            <person name="Grigoriev I.V."/>
            <person name="Nagy L.G."/>
            <person name="Martin F."/>
            <person name="Kauserud H."/>
        </authorList>
    </citation>
    <scope>NUCLEOTIDE SEQUENCE</scope>
    <source>
        <strain evidence="7">9144</strain>
    </source>
</reference>
<feature type="non-terminal residue" evidence="7">
    <location>
        <position position="256"/>
    </location>
</feature>
<dbReference type="PRINTS" id="PR00081">
    <property type="entry name" value="GDHRDH"/>
</dbReference>
<accession>A0AAD6YKK4</accession>
<dbReference type="PRINTS" id="PR00080">
    <property type="entry name" value="SDRFAMILY"/>
</dbReference>
<dbReference type="Proteomes" id="UP001219525">
    <property type="component" value="Unassembled WGS sequence"/>
</dbReference>
<dbReference type="AlphaFoldDB" id="A0AAD6YKK4"/>
<dbReference type="InterPro" id="IPR002347">
    <property type="entry name" value="SDR_fam"/>
</dbReference>
<dbReference type="PANTHER" id="PTHR24321:SF8">
    <property type="entry name" value="ESTRADIOL 17-BETA-DEHYDROGENASE 8-RELATED"/>
    <property type="match status" value="1"/>
</dbReference>
<proteinExistence type="inferred from homology"/>